<keyword evidence="2" id="KW-1185">Reference proteome</keyword>
<organism evidence="1 2">
    <name type="scientific">Persicirhabdus sediminis</name>
    <dbReference type="NCBI Taxonomy" id="454144"/>
    <lineage>
        <taxon>Bacteria</taxon>
        <taxon>Pseudomonadati</taxon>
        <taxon>Verrucomicrobiota</taxon>
        <taxon>Verrucomicrobiia</taxon>
        <taxon>Verrucomicrobiales</taxon>
        <taxon>Verrucomicrobiaceae</taxon>
        <taxon>Persicirhabdus</taxon>
    </lineage>
</organism>
<evidence type="ECO:0000313" key="2">
    <source>
        <dbReference type="Proteomes" id="UP000624703"/>
    </source>
</evidence>
<dbReference type="Proteomes" id="UP000624703">
    <property type="component" value="Unassembled WGS sequence"/>
</dbReference>
<comment type="caution">
    <text evidence="1">The sequence shown here is derived from an EMBL/GenBank/DDBJ whole genome shotgun (WGS) entry which is preliminary data.</text>
</comment>
<reference evidence="1" key="1">
    <citation type="submission" date="2021-01" db="EMBL/GenBank/DDBJ databases">
        <title>Modified the classification status of verrucomicrobia.</title>
        <authorList>
            <person name="Feng X."/>
        </authorList>
    </citation>
    <scope>NUCLEOTIDE SEQUENCE</scope>
    <source>
        <strain evidence="1">_KCTC 22039</strain>
    </source>
</reference>
<dbReference type="RefSeq" id="WP_200312434.1">
    <property type="nucleotide sequence ID" value="NZ_JAENIM010000045.1"/>
</dbReference>
<dbReference type="Pfam" id="PF09720">
    <property type="entry name" value="Unstab_antitox"/>
    <property type="match status" value="1"/>
</dbReference>
<name>A0A8J7MG55_9BACT</name>
<sequence>MNTAADIFDHAMNLSTEDKTLLVEKLLLSLQRELPLSDEWLVEIDRRVQKRRSGESQPISQTQVHREIEALLE</sequence>
<protein>
    <submittedName>
        <fullName evidence="1">Addiction module protein</fullName>
    </submittedName>
</protein>
<dbReference type="AlphaFoldDB" id="A0A8J7MG55"/>
<gene>
    <name evidence="1" type="ORF">JIN82_14760</name>
</gene>
<evidence type="ECO:0000313" key="1">
    <source>
        <dbReference type="EMBL" id="MBK1792422.1"/>
    </source>
</evidence>
<dbReference type="EMBL" id="JAENIM010000045">
    <property type="protein sequence ID" value="MBK1792422.1"/>
    <property type="molecule type" value="Genomic_DNA"/>
</dbReference>
<accession>A0A8J7MG55</accession>
<dbReference type="InterPro" id="IPR013406">
    <property type="entry name" value="CHP02574_addiction_mod"/>
</dbReference>
<proteinExistence type="predicted"/>